<name>A0A1F6C3P6_HANXR</name>
<dbReference type="Gene3D" id="3.30.420.10">
    <property type="entry name" value="Ribonuclease H-like superfamily/Ribonuclease H"/>
    <property type="match status" value="1"/>
</dbReference>
<evidence type="ECO:0000259" key="1">
    <source>
        <dbReference type="Pfam" id="PF13358"/>
    </source>
</evidence>
<dbReference type="InterPro" id="IPR009057">
    <property type="entry name" value="Homeodomain-like_sf"/>
</dbReference>
<dbReference type="NCBIfam" id="NF033545">
    <property type="entry name" value="transpos_IS630"/>
    <property type="match status" value="1"/>
</dbReference>
<evidence type="ECO:0000313" key="3">
    <source>
        <dbReference type="Proteomes" id="UP000178606"/>
    </source>
</evidence>
<dbReference type="EMBL" id="MFKF01000425">
    <property type="protein sequence ID" value="OGG43829.1"/>
    <property type="molecule type" value="Genomic_DNA"/>
</dbReference>
<sequence length="349" mass="40001">MGKLGLNTPTRRQLEQVLACPEDVRQLKRAQALLWVEEGEPVSRVAEHLRVSRQSIHNWVNWLKHRNGRIVKRIEDQARSGRPRTKSDMLDEEMSLLLQTDPSAFGYQATGWTNPLLRDYYNKQHRLNVSHQTVRQAIQCAGYRWKRPRYVLSRRPKHWRQAKGGLKKGLKDRKRTMIVMADATIITETPPLRAAYAPIGEQAVVPITGNRDKRVVFGAISIFSGHLELMITTHWEALTWQAFLYQIRGVWRGWNIVMFIDQGSPHTAEDSQDLAKALRIEIRWLPVATPELNAMEGLWGDGKDVVLANRPTSTIDKSADTFCLYLLGLSPKQRLQKAGILSGNFWLTN</sequence>
<proteinExistence type="predicted"/>
<dbReference type="Pfam" id="PF13384">
    <property type="entry name" value="HTH_23"/>
    <property type="match status" value="1"/>
</dbReference>
<evidence type="ECO:0000313" key="2">
    <source>
        <dbReference type="EMBL" id="OGG43829.1"/>
    </source>
</evidence>
<dbReference type="Pfam" id="PF13358">
    <property type="entry name" value="DDE_3"/>
    <property type="match status" value="1"/>
</dbReference>
<reference evidence="2 3" key="1">
    <citation type="journal article" date="2016" name="Nat. Commun.">
        <title>Thousands of microbial genomes shed light on interconnected biogeochemical processes in an aquifer system.</title>
        <authorList>
            <person name="Anantharaman K."/>
            <person name="Brown C.T."/>
            <person name="Hug L.A."/>
            <person name="Sharon I."/>
            <person name="Castelle C.J."/>
            <person name="Probst A.J."/>
            <person name="Thomas B.C."/>
            <person name="Singh A."/>
            <person name="Wilkins M.J."/>
            <person name="Karaoz U."/>
            <person name="Brodie E.L."/>
            <person name="Williams K.H."/>
            <person name="Hubbard S.S."/>
            <person name="Banfield J.F."/>
        </authorList>
    </citation>
    <scope>NUCLEOTIDE SEQUENCE [LARGE SCALE GENOMIC DNA]</scope>
    <source>
        <strain evidence="3">RIFCSPLOWO2_12_FULL_64_10</strain>
    </source>
</reference>
<dbReference type="Proteomes" id="UP000178606">
    <property type="component" value="Unassembled WGS sequence"/>
</dbReference>
<feature type="domain" description="Tc1-like transposase DDE" evidence="1">
    <location>
        <begin position="178"/>
        <end position="315"/>
    </location>
</feature>
<protein>
    <recommendedName>
        <fullName evidence="1">Tc1-like transposase DDE domain-containing protein</fullName>
    </recommendedName>
</protein>
<dbReference type="InterPro" id="IPR038717">
    <property type="entry name" value="Tc1-like_DDE_dom"/>
</dbReference>
<dbReference type="AlphaFoldDB" id="A0A1F6C3P6"/>
<gene>
    <name evidence="2" type="ORF">A3F84_20250</name>
</gene>
<dbReference type="GO" id="GO:0003676">
    <property type="term" value="F:nucleic acid binding"/>
    <property type="evidence" value="ECO:0007669"/>
    <property type="project" value="InterPro"/>
</dbReference>
<dbReference type="InterPro" id="IPR012337">
    <property type="entry name" value="RNaseH-like_sf"/>
</dbReference>
<dbReference type="InterPro" id="IPR036397">
    <property type="entry name" value="RNaseH_sf"/>
</dbReference>
<comment type="caution">
    <text evidence="2">The sequence shown here is derived from an EMBL/GenBank/DDBJ whole genome shotgun (WGS) entry which is preliminary data.</text>
</comment>
<dbReference type="InterPro" id="IPR047655">
    <property type="entry name" value="Transpos_IS630-like"/>
</dbReference>
<accession>A0A1F6C3P6</accession>
<dbReference type="SUPFAM" id="SSF53098">
    <property type="entry name" value="Ribonuclease H-like"/>
    <property type="match status" value="1"/>
</dbReference>
<dbReference type="SUPFAM" id="SSF46689">
    <property type="entry name" value="Homeodomain-like"/>
    <property type="match status" value="1"/>
</dbReference>
<organism evidence="2 3">
    <name type="scientific">Handelsmanbacteria sp. (strain RIFCSPLOWO2_12_FULL_64_10)</name>
    <dbReference type="NCBI Taxonomy" id="1817868"/>
    <lineage>
        <taxon>Bacteria</taxon>
        <taxon>Candidatus Handelsmaniibacteriota</taxon>
    </lineage>
</organism>